<reference evidence="6 7" key="1">
    <citation type="submission" date="2016-10" db="EMBL/GenBank/DDBJ databases">
        <authorList>
            <person name="de Groot N.N."/>
        </authorList>
    </citation>
    <scope>NUCLEOTIDE SEQUENCE [LARGE SCALE GENOMIC DNA]</scope>
    <source>
        <strain evidence="6 7">DSM 15123</strain>
    </source>
</reference>
<feature type="domain" description="Acetyl-CoA hydrolase/transferase C-terminal" evidence="5">
    <location>
        <begin position="279"/>
        <end position="435"/>
    </location>
</feature>
<dbReference type="PANTHER" id="PTHR21432:SF20">
    <property type="entry name" value="ACETYL-COA HYDROLASE"/>
    <property type="match status" value="1"/>
</dbReference>
<keyword evidence="3" id="KW-0443">Lipid metabolism</keyword>
<comment type="subcellular location">
    <subcellularLocation>
        <location evidence="3">Cytoplasm</location>
    </subcellularLocation>
</comment>
<keyword evidence="7" id="KW-1185">Reference proteome</keyword>
<dbReference type="Gene3D" id="3.40.1080.20">
    <property type="entry name" value="Acetyl-CoA hydrolase/transferase C-terminal domain"/>
    <property type="match status" value="1"/>
</dbReference>
<dbReference type="InterPro" id="IPR037171">
    <property type="entry name" value="NagB/RpiA_transferase-like"/>
</dbReference>
<dbReference type="Pfam" id="PF13336">
    <property type="entry name" value="AcetylCoA_hyd_C"/>
    <property type="match status" value="1"/>
</dbReference>
<keyword evidence="3" id="KW-0276">Fatty acid metabolism</keyword>
<keyword evidence="2 3" id="KW-0808">Transferase</keyword>
<dbReference type="GO" id="GO:0019605">
    <property type="term" value="P:butyrate metabolic process"/>
    <property type="evidence" value="ECO:0007669"/>
    <property type="project" value="UniProtKB-UniRule"/>
</dbReference>
<evidence type="ECO:0000313" key="7">
    <source>
        <dbReference type="Proteomes" id="UP000199531"/>
    </source>
</evidence>
<dbReference type="OrthoDB" id="9801795at2"/>
<feature type="domain" description="Acetyl-CoA hydrolase/transferase N-terminal" evidence="4">
    <location>
        <begin position="6"/>
        <end position="187"/>
    </location>
</feature>
<dbReference type="RefSeq" id="WP_091813287.1">
    <property type="nucleotide sequence ID" value="NZ_FOCW01000001.1"/>
</dbReference>
<name>A0A1H8DT17_9BURK</name>
<dbReference type="Gene3D" id="3.30.750.70">
    <property type="entry name" value="4-hydroxybutyrate coenzyme like domains"/>
    <property type="match status" value="1"/>
</dbReference>
<keyword evidence="3" id="KW-0963">Cytoplasm</keyword>
<dbReference type="GO" id="GO:0006084">
    <property type="term" value="P:acetyl-CoA metabolic process"/>
    <property type="evidence" value="ECO:0007669"/>
    <property type="project" value="UniProtKB-UniRule"/>
</dbReference>
<dbReference type="AlphaFoldDB" id="A0A1H8DT17"/>
<feature type="binding site" evidence="3">
    <location>
        <position position="320"/>
    </location>
    <ligand>
        <name>CoA</name>
        <dbReference type="ChEBI" id="CHEBI:57287"/>
    </ligand>
</feature>
<dbReference type="Proteomes" id="UP000199531">
    <property type="component" value="Unassembled WGS sequence"/>
</dbReference>
<dbReference type="Pfam" id="PF02550">
    <property type="entry name" value="AcetylCoA_hydro"/>
    <property type="match status" value="1"/>
</dbReference>
<gene>
    <name evidence="6" type="ORF">SAMN02745977_00442</name>
</gene>
<dbReference type="SUPFAM" id="SSF100950">
    <property type="entry name" value="NagB/RpiA/CoA transferase-like"/>
    <property type="match status" value="2"/>
</dbReference>
<dbReference type="HAMAP" id="MF_03228">
    <property type="entry name" value="But_CoA_trans"/>
    <property type="match status" value="1"/>
</dbReference>
<dbReference type="GO" id="GO:0008775">
    <property type="term" value="F:acetate CoA-transferase activity"/>
    <property type="evidence" value="ECO:0007669"/>
    <property type="project" value="InterPro"/>
</dbReference>
<dbReference type="STRING" id="1121117.SAMN02745977_00442"/>
<feature type="binding site" evidence="3">
    <location>
        <position position="343"/>
    </location>
    <ligand>
        <name>CoA</name>
        <dbReference type="ChEBI" id="CHEBI:57287"/>
    </ligand>
</feature>
<sequence length="448" mass="48950">MGMNEQNLYQQKHVSAEVAAAVVKSGDTVFVGEFAQNVEAFDTALAARRSELQEVNLITTTRLKPLACVEADPTRESFIWNDWHFSGLGRKCAERGLASYIPFSYHQGPKAVRLYESPDVAVAQVTPMDANGFFNFSTSCSMTPDYLRKAKKAILEVNTTVPRCLGGRDEGIHISEIDMVIEGPNTPLVQLPETQASEADMGIAKHVMQLLEDGATIQLGIGALPNIVGSMIAHSDLKDLGVHTEMLADSYVDMYEAGRITGKHKSIDQGKMVYTFAMGSQKLYDFLDNNPAAAIYPVDYTNDPCVIGRNPKVFAINNAIEVDLFTQVSSESSGTRQISGTGGQLDFILGAFNSEGGKGLICISSTYKQKDGTMASRIVPTLSPGSIVTCPRSLVHYVVTEFGYAQMKGKSTWQRAEALINIAHPDFRDQLIKDAEAMGIWRRSNKIV</sequence>
<feature type="active site" description="5-glutamyl coenzyme A thioester intermediate" evidence="3">
    <location>
        <position position="245"/>
    </location>
</feature>
<comment type="catalytic activity">
    <reaction evidence="3">
        <text>butanoate + acetyl-CoA = butanoyl-CoA + acetate</text>
        <dbReference type="Rhea" id="RHEA:30071"/>
        <dbReference type="ChEBI" id="CHEBI:17968"/>
        <dbReference type="ChEBI" id="CHEBI:30089"/>
        <dbReference type="ChEBI" id="CHEBI:57288"/>
        <dbReference type="ChEBI" id="CHEBI:57371"/>
    </reaction>
</comment>
<dbReference type="InterPro" id="IPR023990">
    <property type="entry name" value="Butryl-CoA_acetate_CoA_Tfrase"/>
</dbReference>
<dbReference type="InterPro" id="IPR038460">
    <property type="entry name" value="AcetylCoA_hyd_C_sf"/>
</dbReference>
<protein>
    <recommendedName>
        <fullName evidence="3">Probable butyrate:acetyl-CoA coenzyme A-transferase</fullName>
        <shortName evidence="3">Butyrate CoA-transferase</shortName>
        <ecNumber evidence="3">2.8.3.-</ecNumber>
    </recommendedName>
</protein>
<dbReference type="EC" id="2.8.3.-" evidence="3"/>
<evidence type="ECO:0000313" key="6">
    <source>
        <dbReference type="EMBL" id="SEN10412.1"/>
    </source>
</evidence>
<comment type="pathway">
    <text evidence="3">Lipid metabolism; butanoate metabolism.</text>
</comment>
<evidence type="ECO:0000259" key="5">
    <source>
        <dbReference type="Pfam" id="PF13336"/>
    </source>
</evidence>
<comment type="function">
    <text evidence="3">Coenzyme A-transferase that converts butyrate to butyryl-CoA.</text>
</comment>
<dbReference type="GO" id="GO:0006083">
    <property type="term" value="P:acetate metabolic process"/>
    <property type="evidence" value="ECO:0007669"/>
    <property type="project" value="InterPro"/>
</dbReference>
<dbReference type="UniPathway" id="UPA00863"/>
<dbReference type="GO" id="GO:0005737">
    <property type="term" value="C:cytoplasm"/>
    <property type="evidence" value="ECO:0007669"/>
    <property type="project" value="UniProtKB-SubCell"/>
</dbReference>
<evidence type="ECO:0000259" key="4">
    <source>
        <dbReference type="Pfam" id="PF02550"/>
    </source>
</evidence>
<dbReference type="EMBL" id="FOCW01000001">
    <property type="protein sequence ID" value="SEN10412.1"/>
    <property type="molecule type" value="Genomic_DNA"/>
</dbReference>
<evidence type="ECO:0000256" key="2">
    <source>
        <dbReference type="ARBA" id="ARBA00022679"/>
    </source>
</evidence>
<dbReference type="InterPro" id="IPR026888">
    <property type="entry name" value="AcetylCoA_hyd_C"/>
</dbReference>
<feature type="binding site" evidence="3">
    <location>
        <begin position="220"/>
        <end position="224"/>
    </location>
    <ligand>
        <name>CoA</name>
        <dbReference type="ChEBI" id="CHEBI:57287"/>
    </ligand>
</feature>
<organism evidence="6 7">
    <name type="scientific">Brachymonas denitrificans DSM 15123</name>
    <dbReference type="NCBI Taxonomy" id="1121117"/>
    <lineage>
        <taxon>Bacteria</taxon>
        <taxon>Pseudomonadati</taxon>
        <taxon>Pseudomonadota</taxon>
        <taxon>Betaproteobacteria</taxon>
        <taxon>Burkholderiales</taxon>
        <taxon>Comamonadaceae</taxon>
        <taxon>Brachymonas</taxon>
    </lineage>
</organism>
<dbReference type="InterPro" id="IPR046433">
    <property type="entry name" value="ActCoA_hydro"/>
</dbReference>
<dbReference type="Gene3D" id="3.40.1080.10">
    <property type="entry name" value="Glutaconate Coenzyme A-transferase"/>
    <property type="match status" value="1"/>
</dbReference>
<evidence type="ECO:0000256" key="3">
    <source>
        <dbReference type="HAMAP-Rule" id="MF_03228"/>
    </source>
</evidence>
<dbReference type="PANTHER" id="PTHR21432">
    <property type="entry name" value="ACETYL-COA HYDROLASE-RELATED"/>
    <property type="match status" value="1"/>
</dbReference>
<dbReference type="InterPro" id="IPR003702">
    <property type="entry name" value="ActCoA_hydro_N"/>
</dbReference>
<comment type="similarity">
    <text evidence="1 3">Belongs to the acetyl-CoA hydrolase/transferase family.</text>
</comment>
<proteinExistence type="inferred from homology"/>
<accession>A0A1H8DT17</accession>
<evidence type="ECO:0000256" key="1">
    <source>
        <dbReference type="ARBA" id="ARBA00009632"/>
    </source>
</evidence>